<dbReference type="Pfam" id="PF12704">
    <property type="entry name" value="MacB_PCD"/>
    <property type="match status" value="1"/>
</dbReference>
<evidence type="ECO:0000259" key="8">
    <source>
        <dbReference type="Pfam" id="PF02687"/>
    </source>
</evidence>
<feature type="transmembrane region" description="Helical" evidence="7">
    <location>
        <begin position="406"/>
        <end position="426"/>
    </location>
</feature>
<evidence type="ECO:0000313" key="11">
    <source>
        <dbReference type="Proteomes" id="UP000003571"/>
    </source>
</evidence>
<name>H7EPI8_9SPIR</name>
<dbReference type="RefSeq" id="WP_002706559.1">
    <property type="nucleotide sequence ID" value="NZ_AGRW01000055.1"/>
</dbReference>
<feature type="transmembrane region" description="Helical" evidence="7">
    <location>
        <begin position="339"/>
        <end position="372"/>
    </location>
</feature>
<keyword evidence="3" id="KW-1003">Cell membrane</keyword>
<comment type="subcellular location">
    <subcellularLocation>
        <location evidence="1">Cell membrane</location>
        <topology evidence="1">Multi-pass membrane protein</topology>
    </subcellularLocation>
</comment>
<organism evidence="10 11">
    <name type="scientific">Treponema saccharophilum DSM 2985</name>
    <dbReference type="NCBI Taxonomy" id="907348"/>
    <lineage>
        <taxon>Bacteria</taxon>
        <taxon>Pseudomonadati</taxon>
        <taxon>Spirochaetota</taxon>
        <taxon>Spirochaetia</taxon>
        <taxon>Spirochaetales</taxon>
        <taxon>Treponemataceae</taxon>
        <taxon>Treponema</taxon>
    </lineage>
</organism>
<reference evidence="10 11" key="1">
    <citation type="submission" date="2011-09" db="EMBL/GenBank/DDBJ databases">
        <title>The draft genome of Treponema saccharophilum DSM 2985.</title>
        <authorList>
            <consortium name="US DOE Joint Genome Institute (JGI-PGF)"/>
            <person name="Lucas S."/>
            <person name="Copeland A."/>
            <person name="Lapidus A."/>
            <person name="Glavina del Rio T."/>
            <person name="Dalin E."/>
            <person name="Tice H."/>
            <person name="Bruce D."/>
            <person name="Goodwin L."/>
            <person name="Pitluck S."/>
            <person name="Peters L."/>
            <person name="Kyrpides N."/>
            <person name="Mavromatis K."/>
            <person name="Ivanova N."/>
            <person name="Markowitz V."/>
            <person name="Cheng J.-F."/>
            <person name="Hugenholtz P."/>
            <person name="Woyke T."/>
            <person name="Wu D."/>
            <person name="Gronow S."/>
            <person name="Wellnitz S."/>
            <person name="Brambilla E."/>
            <person name="Klenk H.-P."/>
            <person name="Eisen J.A."/>
        </authorList>
    </citation>
    <scope>NUCLEOTIDE SEQUENCE [LARGE SCALE GENOMIC DNA]</scope>
    <source>
        <strain evidence="10 11">DSM 2985</strain>
    </source>
</reference>
<evidence type="ECO:0000256" key="6">
    <source>
        <dbReference type="ARBA" id="ARBA00023136"/>
    </source>
</evidence>
<feature type="domain" description="MacB-like periplasmic core" evidence="9">
    <location>
        <begin position="19"/>
        <end position="209"/>
    </location>
</feature>
<comment type="caution">
    <text evidence="10">The sequence shown here is derived from an EMBL/GenBank/DDBJ whole genome shotgun (WGS) entry which is preliminary data.</text>
</comment>
<keyword evidence="11" id="KW-1185">Reference proteome</keyword>
<keyword evidence="6 7" id="KW-0472">Membrane</keyword>
<gene>
    <name evidence="10" type="ORF">TresaDRAFT_0483</name>
</gene>
<dbReference type="InterPro" id="IPR025857">
    <property type="entry name" value="MacB_PCD"/>
</dbReference>
<proteinExistence type="inferred from homology"/>
<evidence type="ECO:0000313" key="10">
    <source>
        <dbReference type="EMBL" id="EIC00389.1"/>
    </source>
</evidence>
<dbReference type="InterPro" id="IPR003838">
    <property type="entry name" value="ABC3_permease_C"/>
</dbReference>
<dbReference type="STRING" id="907348.TresaDRAFT_0483"/>
<evidence type="ECO:0000256" key="2">
    <source>
        <dbReference type="ARBA" id="ARBA00005236"/>
    </source>
</evidence>
<dbReference type="Proteomes" id="UP000003571">
    <property type="component" value="Unassembled WGS sequence"/>
</dbReference>
<evidence type="ECO:0000256" key="5">
    <source>
        <dbReference type="ARBA" id="ARBA00022989"/>
    </source>
</evidence>
<feature type="domain" description="ABC3 transporter permease C-terminal" evidence="8">
    <location>
        <begin position="352"/>
        <end position="475"/>
    </location>
</feature>
<dbReference type="Pfam" id="PF02687">
    <property type="entry name" value="FtsX"/>
    <property type="match status" value="1"/>
</dbReference>
<dbReference type="InterPro" id="IPR051447">
    <property type="entry name" value="Lipoprotein-release_system"/>
</dbReference>
<evidence type="ECO:0008006" key="12">
    <source>
        <dbReference type="Google" id="ProtNLM"/>
    </source>
</evidence>
<dbReference type="EMBL" id="AGRW01000055">
    <property type="protein sequence ID" value="EIC00389.1"/>
    <property type="molecule type" value="Genomic_DNA"/>
</dbReference>
<evidence type="ECO:0000256" key="3">
    <source>
        <dbReference type="ARBA" id="ARBA00022475"/>
    </source>
</evidence>
<evidence type="ECO:0000256" key="1">
    <source>
        <dbReference type="ARBA" id="ARBA00004651"/>
    </source>
</evidence>
<dbReference type="OrthoDB" id="366662at2"/>
<accession>H7EPI8</accession>
<sequence length="486" mass="52075">MLRTLLRISFKNIVSRKSSAVIVAFISFAVALLSVTNAVFDSTEKGVRESFSASFTGDVVVRPKSFVSLSLFGDETPITGEFTSIPILERFSEIEERARNMRFFSSCVPQLSGRVLMEFFPDGGNAARFPVHLFGVEFARYFSVMDSLSVVEGALPASGEKGIAISDSVAAKFGCGVGDIVQFSVADGFSFRIRAVPVVAVYSYPSAGGESVLSKIALVDDGTLRELLAVGAGTEPSDAGSPQEDENAGDAFDFETIFDGAEDFFVEESSEEDVPPVEMQQEESEIPEIDGGTWHFLVIKLSDSSKASSAIANLNSFFRHNGISAEAVGWRQAAGSTAFYLYILRLVLNAGIIIILVAGLIVVNNTLVVNVLDRTREIGTMRAIGASRNYIRAECFFETGMLASSAGVFGLVLGTLICALVNSAGISFENDFLIQLFGSGSLVTEISAGTAFYSFAFAFFLGAVAWIHPSAVVLRIRLVDAMTSAK</sequence>
<evidence type="ECO:0000256" key="7">
    <source>
        <dbReference type="SAM" id="Phobius"/>
    </source>
</evidence>
<keyword evidence="5 7" id="KW-1133">Transmembrane helix</keyword>
<dbReference type="eggNOG" id="COG0577">
    <property type="taxonomic scope" value="Bacteria"/>
</dbReference>
<dbReference type="AlphaFoldDB" id="H7EPI8"/>
<dbReference type="GO" id="GO:0044874">
    <property type="term" value="P:lipoprotein localization to outer membrane"/>
    <property type="evidence" value="ECO:0007669"/>
    <property type="project" value="TreeGrafter"/>
</dbReference>
<protein>
    <recommendedName>
        <fullName evidence="12">ABC3 transporter permease protein domain-containing protein</fullName>
    </recommendedName>
</protein>
<evidence type="ECO:0000256" key="4">
    <source>
        <dbReference type="ARBA" id="ARBA00022692"/>
    </source>
</evidence>
<dbReference type="PANTHER" id="PTHR30489:SF0">
    <property type="entry name" value="LIPOPROTEIN-RELEASING SYSTEM TRANSMEMBRANE PROTEIN LOLE"/>
    <property type="match status" value="1"/>
</dbReference>
<evidence type="ECO:0000259" key="9">
    <source>
        <dbReference type="Pfam" id="PF12704"/>
    </source>
</evidence>
<dbReference type="PATRIC" id="fig|907348.3.peg.2889"/>
<keyword evidence="4 7" id="KW-0812">Transmembrane</keyword>
<dbReference type="GO" id="GO:0098797">
    <property type="term" value="C:plasma membrane protein complex"/>
    <property type="evidence" value="ECO:0007669"/>
    <property type="project" value="TreeGrafter"/>
</dbReference>
<dbReference type="PANTHER" id="PTHR30489">
    <property type="entry name" value="LIPOPROTEIN-RELEASING SYSTEM TRANSMEMBRANE PROTEIN LOLE"/>
    <property type="match status" value="1"/>
</dbReference>
<feature type="transmembrane region" description="Helical" evidence="7">
    <location>
        <begin position="446"/>
        <end position="467"/>
    </location>
</feature>
<comment type="similarity">
    <text evidence="2">Belongs to the ABC-4 integral membrane protein family. LolC/E subfamily.</text>
</comment>